<name>A0A087BBL2_9BIFI</name>
<evidence type="ECO:0000256" key="6">
    <source>
        <dbReference type="ARBA" id="ARBA00023136"/>
    </source>
</evidence>
<comment type="similarity">
    <text evidence="2 7">Belongs to the major facilitator superfamily. Sugar transporter (TC 2.A.1.1) family.</text>
</comment>
<keyword evidence="6 8" id="KW-0472">Membrane</keyword>
<dbReference type="InterPro" id="IPR036259">
    <property type="entry name" value="MFS_trans_sf"/>
</dbReference>
<dbReference type="SUPFAM" id="SSF103473">
    <property type="entry name" value="MFS general substrate transporter"/>
    <property type="match status" value="1"/>
</dbReference>
<evidence type="ECO:0000256" key="5">
    <source>
        <dbReference type="ARBA" id="ARBA00022989"/>
    </source>
</evidence>
<feature type="transmembrane region" description="Helical" evidence="8">
    <location>
        <begin position="27"/>
        <end position="45"/>
    </location>
</feature>
<sequence>MSEAIESQPVEGDTGVATTNKSGSTKFVVFLAISAGLAGLLYGYDTTSVSGAITYLNALWNLSDGMQGLIVSSIMIGGVVGVGVSGFVSDKFGRRPVLMVGAALFFVAALWSAATTTPGTLVTARIIGGLGIGLSSSLAITYITECAPTRIRGTLSAMYQFLCTIGILLTDVINFFISMGGGIHSSFADRAWRLMLGIGAIPALVFFIALVFLPESPRFLLQHGRKEEGFTILERIGGTESANASVKEIETAIDDDKKGKFSDLFKKPLSYALIVGIFLALFNQWAGQNAIFYYAPTIFQDLFPGGNTAFLCSAVTGTVNVIATIVGLYLIDRIGRKPLLLSGTIGMCISYVFMGLSMIFSWAGWLTVLFSCMVIIFFAYSLGPITWVMVSELFPTYMRGRAAGFCTMFTWGANFLVAQFTPVMFTHWGGGTFLFWAVMDIVAFIGVKFLVPETKGRSLEEIQSFWTKKHEMTITK</sequence>
<dbReference type="PANTHER" id="PTHR48020:SF12">
    <property type="entry name" value="PROTON MYO-INOSITOL COTRANSPORTER"/>
    <property type="match status" value="1"/>
</dbReference>
<feature type="transmembrane region" description="Helical" evidence="8">
    <location>
        <begin position="96"/>
        <end position="114"/>
    </location>
</feature>
<dbReference type="Gene3D" id="1.20.1250.20">
    <property type="entry name" value="MFS general substrate transporter like domains"/>
    <property type="match status" value="1"/>
</dbReference>
<dbReference type="NCBIfam" id="TIGR00879">
    <property type="entry name" value="SP"/>
    <property type="match status" value="1"/>
</dbReference>
<protein>
    <submittedName>
        <fullName evidence="10">MFS, L-arabinose:proton symporter</fullName>
    </submittedName>
</protein>
<dbReference type="Pfam" id="PF00083">
    <property type="entry name" value="Sugar_tr"/>
    <property type="match status" value="1"/>
</dbReference>
<feature type="transmembrane region" description="Helical" evidence="8">
    <location>
        <begin position="126"/>
        <end position="145"/>
    </location>
</feature>
<feature type="transmembrane region" description="Helical" evidence="8">
    <location>
        <begin position="65"/>
        <end position="84"/>
    </location>
</feature>
<keyword evidence="5 8" id="KW-1133">Transmembrane helix</keyword>
<feature type="domain" description="Major facilitator superfamily (MFS) profile" evidence="9">
    <location>
        <begin position="31"/>
        <end position="455"/>
    </location>
</feature>
<feature type="transmembrane region" description="Helical" evidence="8">
    <location>
        <begin position="191"/>
        <end position="213"/>
    </location>
</feature>
<dbReference type="InterPro" id="IPR003663">
    <property type="entry name" value="Sugar/inositol_transpt"/>
</dbReference>
<dbReference type="InterPro" id="IPR005828">
    <property type="entry name" value="MFS_sugar_transport-like"/>
</dbReference>
<feature type="transmembrane region" description="Helical" evidence="8">
    <location>
        <begin position="157"/>
        <end position="179"/>
    </location>
</feature>
<dbReference type="PROSITE" id="PS00217">
    <property type="entry name" value="SUGAR_TRANSPORT_2"/>
    <property type="match status" value="1"/>
</dbReference>
<feature type="transmembrane region" description="Helical" evidence="8">
    <location>
        <begin position="268"/>
        <end position="287"/>
    </location>
</feature>
<reference evidence="10 11" key="1">
    <citation type="submission" date="2014-03" db="EMBL/GenBank/DDBJ databases">
        <title>Genomics of Bifidobacteria.</title>
        <authorList>
            <person name="Ventura M."/>
            <person name="Milani C."/>
            <person name="Lugli G.A."/>
        </authorList>
    </citation>
    <scope>NUCLEOTIDE SEQUENCE [LARGE SCALE GENOMIC DNA]</scope>
    <source>
        <strain evidence="10 11">LMG 11591</strain>
    </source>
</reference>
<dbReference type="PROSITE" id="PS50850">
    <property type="entry name" value="MFS"/>
    <property type="match status" value="1"/>
</dbReference>
<evidence type="ECO:0000256" key="8">
    <source>
        <dbReference type="SAM" id="Phobius"/>
    </source>
</evidence>
<feature type="transmembrane region" description="Helical" evidence="8">
    <location>
        <begin position="307"/>
        <end position="331"/>
    </location>
</feature>
<dbReference type="InterPro" id="IPR020846">
    <property type="entry name" value="MFS_dom"/>
</dbReference>
<evidence type="ECO:0000256" key="1">
    <source>
        <dbReference type="ARBA" id="ARBA00004651"/>
    </source>
</evidence>
<dbReference type="GO" id="GO:0022857">
    <property type="term" value="F:transmembrane transporter activity"/>
    <property type="evidence" value="ECO:0007669"/>
    <property type="project" value="InterPro"/>
</dbReference>
<dbReference type="AlphaFoldDB" id="A0A087BBL2"/>
<dbReference type="GO" id="GO:0005886">
    <property type="term" value="C:plasma membrane"/>
    <property type="evidence" value="ECO:0007669"/>
    <property type="project" value="UniProtKB-SubCell"/>
</dbReference>
<evidence type="ECO:0000259" key="9">
    <source>
        <dbReference type="PROSITE" id="PS50850"/>
    </source>
</evidence>
<dbReference type="Proteomes" id="UP000029052">
    <property type="component" value="Unassembled WGS sequence"/>
</dbReference>
<evidence type="ECO:0000256" key="3">
    <source>
        <dbReference type="ARBA" id="ARBA00022448"/>
    </source>
</evidence>
<dbReference type="STRING" id="1692.BMAGN_0373"/>
<dbReference type="PRINTS" id="PR00171">
    <property type="entry name" value="SUGRTRNSPORT"/>
</dbReference>
<dbReference type="InterPro" id="IPR050814">
    <property type="entry name" value="Myo-inositol_Transporter"/>
</dbReference>
<evidence type="ECO:0000256" key="4">
    <source>
        <dbReference type="ARBA" id="ARBA00022692"/>
    </source>
</evidence>
<proteinExistence type="inferred from homology"/>
<feature type="transmembrane region" description="Helical" evidence="8">
    <location>
        <begin position="433"/>
        <end position="451"/>
    </location>
</feature>
<keyword evidence="3 7" id="KW-0813">Transport</keyword>
<dbReference type="PROSITE" id="PS00216">
    <property type="entry name" value="SUGAR_TRANSPORT_1"/>
    <property type="match status" value="2"/>
</dbReference>
<feature type="transmembrane region" description="Helical" evidence="8">
    <location>
        <begin position="338"/>
        <end position="362"/>
    </location>
</feature>
<comment type="subcellular location">
    <subcellularLocation>
        <location evidence="1">Cell membrane</location>
        <topology evidence="1">Multi-pass membrane protein</topology>
    </subcellularLocation>
</comment>
<evidence type="ECO:0000256" key="2">
    <source>
        <dbReference type="ARBA" id="ARBA00010992"/>
    </source>
</evidence>
<feature type="transmembrane region" description="Helical" evidence="8">
    <location>
        <begin position="368"/>
        <end position="390"/>
    </location>
</feature>
<keyword evidence="11" id="KW-1185">Reference proteome</keyword>
<comment type="caution">
    <text evidence="10">The sequence shown here is derived from an EMBL/GenBank/DDBJ whole genome shotgun (WGS) entry which is preliminary data.</text>
</comment>
<dbReference type="EMBL" id="JGZB01000004">
    <property type="protein sequence ID" value="KFI68412.1"/>
    <property type="molecule type" value="Genomic_DNA"/>
</dbReference>
<organism evidence="10 11">
    <name type="scientific">Bifidobacterium magnum</name>
    <dbReference type="NCBI Taxonomy" id="1692"/>
    <lineage>
        <taxon>Bacteria</taxon>
        <taxon>Bacillati</taxon>
        <taxon>Actinomycetota</taxon>
        <taxon>Actinomycetes</taxon>
        <taxon>Bifidobacteriales</taxon>
        <taxon>Bifidobacteriaceae</taxon>
        <taxon>Bifidobacterium</taxon>
    </lineage>
</organism>
<evidence type="ECO:0000313" key="10">
    <source>
        <dbReference type="EMBL" id="KFI68412.1"/>
    </source>
</evidence>
<evidence type="ECO:0000313" key="11">
    <source>
        <dbReference type="Proteomes" id="UP000029052"/>
    </source>
</evidence>
<dbReference type="eggNOG" id="COG2814">
    <property type="taxonomic scope" value="Bacteria"/>
</dbReference>
<feature type="transmembrane region" description="Helical" evidence="8">
    <location>
        <begin position="402"/>
        <end position="421"/>
    </location>
</feature>
<gene>
    <name evidence="10" type="ORF">BMAGN_0373</name>
</gene>
<dbReference type="RefSeq" id="WP_022858990.1">
    <property type="nucleotide sequence ID" value="NZ_JGZB01000004.1"/>
</dbReference>
<dbReference type="PANTHER" id="PTHR48020">
    <property type="entry name" value="PROTON MYO-INOSITOL COTRANSPORTER"/>
    <property type="match status" value="1"/>
</dbReference>
<keyword evidence="4 8" id="KW-0812">Transmembrane</keyword>
<accession>A0A087BBL2</accession>
<evidence type="ECO:0000256" key="7">
    <source>
        <dbReference type="RuleBase" id="RU003346"/>
    </source>
</evidence>
<dbReference type="FunFam" id="1.20.1250.20:FF:000134">
    <property type="entry name" value="MFS sugar transporter protein"/>
    <property type="match status" value="1"/>
</dbReference>
<dbReference type="InterPro" id="IPR005829">
    <property type="entry name" value="Sugar_transporter_CS"/>
</dbReference>